<dbReference type="Gene3D" id="1.10.8.350">
    <property type="entry name" value="Bacterial muramidase"/>
    <property type="match status" value="1"/>
</dbReference>
<dbReference type="AlphaFoldDB" id="A0A0D6PCA2"/>
<dbReference type="GO" id="GO:0009253">
    <property type="term" value="P:peptidoglycan catabolic process"/>
    <property type="evidence" value="ECO:0007669"/>
    <property type="project" value="TreeGrafter"/>
</dbReference>
<feature type="signal peptide" evidence="1">
    <location>
        <begin position="1"/>
        <end position="27"/>
    </location>
</feature>
<dbReference type="FunFam" id="1.10.8.350:FF:000001">
    <property type="entry name" value="Lytic murein transglycosylase B"/>
    <property type="match status" value="1"/>
</dbReference>
<evidence type="ECO:0000256" key="1">
    <source>
        <dbReference type="SAM" id="SignalP"/>
    </source>
</evidence>
<dbReference type="InterPro" id="IPR043426">
    <property type="entry name" value="MltB-like"/>
</dbReference>
<evidence type="ECO:0000313" key="4">
    <source>
        <dbReference type="Proteomes" id="UP000032680"/>
    </source>
</evidence>
<reference evidence="3 4" key="1">
    <citation type="submission" date="2012-11" db="EMBL/GenBank/DDBJ databases">
        <title>Whole genome sequence of Acidisphaera rubrifaciens HS-AP3.</title>
        <authorList>
            <person name="Azuma Y."/>
            <person name="Higashiura N."/>
            <person name="Hirakawa H."/>
            <person name="Matsushita K."/>
        </authorList>
    </citation>
    <scope>NUCLEOTIDE SEQUENCE [LARGE SCALE GENOMIC DNA]</scope>
    <source>
        <strain evidence="3 4">HS-AP3</strain>
    </source>
</reference>
<protein>
    <submittedName>
        <fullName evidence="3">Lytic murein transglycosylase B</fullName>
    </submittedName>
</protein>
<dbReference type="PROSITE" id="PS51318">
    <property type="entry name" value="TAT"/>
    <property type="match status" value="1"/>
</dbReference>
<sequence length="337" mass="36583">MRMLNLSLSRRRAMLAAASTLAAPALACPAVARAAYRGDDGFDGFVASIEVRARSEGVSDATLRRAFAGVRVNQHILELFNHQPEFTLTWAEYKAKVVNDNRIATGRAVYGRNRALFDAVRARYGVDPGVILGIWGLESNFGTTKGNYGVIEALSTLAYATHRRPFFSAELLAALRILQAGDVTPAHMLGSYAGAMGQPQFMPSSYLRLAVDFDGDGRRDIWDDRADALGSIGNYLAHSGWRLGEPWGQPVLVPAGFDAGRAGRDSRRSLGEWTRLGVRRVDGRPFSRSDVEGAVLMPDGSGGEAYMAYGNFAAIRKYNPSDFYALSVGLIGDRILA</sequence>
<name>A0A0D6PCA2_9PROT</name>
<gene>
    <name evidence="3" type="ORF">Asru_0936_02</name>
</gene>
<dbReference type="Gene3D" id="1.10.530.10">
    <property type="match status" value="1"/>
</dbReference>
<dbReference type="CDD" id="cd13399">
    <property type="entry name" value="Slt35-like"/>
    <property type="match status" value="1"/>
</dbReference>
<proteinExistence type="predicted"/>
<dbReference type="PANTHER" id="PTHR30163">
    <property type="entry name" value="MEMBRANE-BOUND LYTIC MUREIN TRANSGLYCOSYLASE B"/>
    <property type="match status" value="1"/>
</dbReference>
<keyword evidence="1" id="KW-0732">Signal</keyword>
<dbReference type="InterPro" id="IPR031304">
    <property type="entry name" value="SLT_2"/>
</dbReference>
<dbReference type="PANTHER" id="PTHR30163:SF8">
    <property type="entry name" value="LYTIC MUREIN TRANSGLYCOSYLASE"/>
    <property type="match status" value="1"/>
</dbReference>
<evidence type="ECO:0000259" key="2">
    <source>
        <dbReference type="Pfam" id="PF13406"/>
    </source>
</evidence>
<accession>A0A0D6PCA2</accession>
<feature type="chain" id="PRO_5002310040" evidence="1">
    <location>
        <begin position="28"/>
        <end position="337"/>
    </location>
</feature>
<dbReference type="InterPro" id="IPR023346">
    <property type="entry name" value="Lysozyme-like_dom_sf"/>
</dbReference>
<dbReference type="Proteomes" id="UP000032680">
    <property type="component" value="Unassembled WGS sequence"/>
</dbReference>
<dbReference type="Pfam" id="PF13406">
    <property type="entry name" value="SLT_2"/>
    <property type="match status" value="1"/>
</dbReference>
<feature type="domain" description="Transglycosylase SLT" evidence="2">
    <location>
        <begin position="42"/>
        <end position="333"/>
    </location>
</feature>
<organism evidence="3 4">
    <name type="scientific">Acidisphaera rubrifaciens HS-AP3</name>
    <dbReference type="NCBI Taxonomy" id="1231350"/>
    <lineage>
        <taxon>Bacteria</taxon>
        <taxon>Pseudomonadati</taxon>
        <taxon>Pseudomonadota</taxon>
        <taxon>Alphaproteobacteria</taxon>
        <taxon>Acetobacterales</taxon>
        <taxon>Acetobacteraceae</taxon>
        <taxon>Acidisphaera</taxon>
    </lineage>
</organism>
<keyword evidence="4" id="KW-1185">Reference proteome</keyword>
<dbReference type="SUPFAM" id="SSF53955">
    <property type="entry name" value="Lysozyme-like"/>
    <property type="match status" value="1"/>
</dbReference>
<dbReference type="InterPro" id="IPR011970">
    <property type="entry name" value="MltB_2"/>
</dbReference>
<dbReference type="InterPro" id="IPR006311">
    <property type="entry name" value="TAT_signal"/>
</dbReference>
<dbReference type="EMBL" id="BANB01000933">
    <property type="protein sequence ID" value="GAN78489.1"/>
    <property type="molecule type" value="Genomic_DNA"/>
</dbReference>
<dbReference type="NCBIfam" id="TIGR02283">
    <property type="entry name" value="MltB_2"/>
    <property type="match status" value="1"/>
</dbReference>
<evidence type="ECO:0000313" key="3">
    <source>
        <dbReference type="EMBL" id="GAN78489.1"/>
    </source>
</evidence>
<comment type="caution">
    <text evidence="3">The sequence shown here is derived from an EMBL/GenBank/DDBJ whole genome shotgun (WGS) entry which is preliminary data.</text>
</comment>
<dbReference type="GO" id="GO:0008933">
    <property type="term" value="F:peptidoglycan lytic transglycosylase activity"/>
    <property type="evidence" value="ECO:0007669"/>
    <property type="project" value="TreeGrafter"/>
</dbReference>